<dbReference type="EMBL" id="CP001322">
    <property type="protein sequence ID" value="ACL05110.1"/>
    <property type="molecule type" value="Genomic_DNA"/>
</dbReference>
<proteinExistence type="predicted"/>
<dbReference type="eggNOG" id="COG0247">
    <property type="taxonomic scope" value="Bacteria"/>
</dbReference>
<feature type="domain" description="Cysteine-rich" evidence="1">
    <location>
        <begin position="133"/>
        <end position="217"/>
    </location>
</feature>
<evidence type="ECO:0000313" key="3">
    <source>
        <dbReference type="Proteomes" id="UP000000739"/>
    </source>
</evidence>
<dbReference type="RefSeq" id="WP_015948167.1">
    <property type="nucleotide sequence ID" value="NC_011768.1"/>
</dbReference>
<dbReference type="InterPro" id="IPR004017">
    <property type="entry name" value="Cys_rich_dom"/>
</dbReference>
<dbReference type="GO" id="GO:0016491">
    <property type="term" value="F:oxidoreductase activity"/>
    <property type="evidence" value="ECO:0007669"/>
    <property type="project" value="UniProtKB-ARBA"/>
</dbReference>
<dbReference type="Pfam" id="PF02754">
    <property type="entry name" value="CCG"/>
    <property type="match status" value="2"/>
</dbReference>
<evidence type="ECO:0000259" key="1">
    <source>
        <dbReference type="Pfam" id="PF02754"/>
    </source>
</evidence>
<evidence type="ECO:0000313" key="2">
    <source>
        <dbReference type="EMBL" id="ACL05110.1"/>
    </source>
</evidence>
<dbReference type="PANTHER" id="PTHR30296">
    <property type="entry name" value="UNCHARACTERIZED PROTEIN YKGE"/>
    <property type="match status" value="1"/>
</dbReference>
<dbReference type="GO" id="GO:0005829">
    <property type="term" value="C:cytosol"/>
    <property type="evidence" value="ECO:0007669"/>
    <property type="project" value="TreeGrafter"/>
</dbReference>
<dbReference type="PANTHER" id="PTHR30296:SF0">
    <property type="entry name" value="LACTATE UTILIZATION PROTEIN A"/>
    <property type="match status" value="1"/>
</dbReference>
<protein>
    <submittedName>
        <fullName evidence="2">Uncharacterized Fe-S oxidoreductase (Cysteine-rich domain family protein, CCG family protein)</fullName>
    </submittedName>
</protein>
<dbReference type="AlphaFoldDB" id="B8FLG4"/>
<feature type="domain" description="Cysteine-rich" evidence="1">
    <location>
        <begin position="5"/>
        <end position="84"/>
    </location>
</feature>
<dbReference type="KEGG" id="dal:Dalk_3422"/>
<name>B8FLG4_DESAL</name>
<accession>B8FLG4</accession>
<keyword evidence="3" id="KW-1185">Reference proteome</keyword>
<dbReference type="HOGENOM" id="CLU_023081_1_0_7"/>
<dbReference type="Proteomes" id="UP000000739">
    <property type="component" value="Chromosome"/>
</dbReference>
<sequence length="243" mass="26645">MTPISLHIPCLMNMFMPKTGKSVVRLLERLDVPFVYHEDQTCCGLPASNAGFLPEARKVAKHFMEVFGDDPVVVSPSGSCVEMITQRYPVLFEDEPEWKARAQDMASKTYEFTQYLVDILGIEDAGGKFSGKVAYHESCSLLRGLGVSEQPKKLIASVKGAELVPMQNADVCCGFGGEFSHKYSEISETMVQEKVTNFINSGADVLVMGEPGCFLNISGYVSRNHPGRKVMHIADLLAGPIDS</sequence>
<organism evidence="2 3">
    <name type="scientific">Desulfatibacillum aliphaticivorans</name>
    <dbReference type="NCBI Taxonomy" id="218208"/>
    <lineage>
        <taxon>Bacteria</taxon>
        <taxon>Pseudomonadati</taxon>
        <taxon>Thermodesulfobacteriota</taxon>
        <taxon>Desulfobacteria</taxon>
        <taxon>Desulfobacterales</taxon>
        <taxon>Desulfatibacillaceae</taxon>
        <taxon>Desulfatibacillum</taxon>
    </lineage>
</organism>
<gene>
    <name evidence="2" type="ordered locus">Dalk_3422</name>
</gene>
<reference evidence="2 3" key="1">
    <citation type="journal article" date="2012" name="Environ. Microbiol.">
        <title>The genome sequence of Desulfatibacillum alkenivorans AK-01: a blueprint for anaerobic alkane oxidation.</title>
        <authorList>
            <person name="Callaghan A.V."/>
            <person name="Morris B.E."/>
            <person name="Pereira I.A."/>
            <person name="McInerney M.J."/>
            <person name="Austin R.N."/>
            <person name="Groves J.T."/>
            <person name="Kukor J.J."/>
            <person name="Suflita J.M."/>
            <person name="Young L.Y."/>
            <person name="Zylstra G.J."/>
            <person name="Wawrik B."/>
        </authorList>
    </citation>
    <scope>NUCLEOTIDE SEQUENCE [LARGE SCALE GENOMIC DNA]</scope>
    <source>
        <strain evidence="2 3">AK-01</strain>
    </source>
</reference>